<organism evidence="2 3">
    <name type="scientific">Pseudomonas fluorescens</name>
    <dbReference type="NCBI Taxonomy" id="294"/>
    <lineage>
        <taxon>Bacteria</taxon>
        <taxon>Pseudomonadati</taxon>
        <taxon>Pseudomonadota</taxon>
        <taxon>Gammaproteobacteria</taxon>
        <taxon>Pseudomonadales</taxon>
        <taxon>Pseudomonadaceae</taxon>
        <taxon>Pseudomonas</taxon>
    </lineage>
</organism>
<protein>
    <recommendedName>
        <fullName evidence="1">Bacteriophage T5 Orf172 DNA-binding domain-containing protein</fullName>
    </recommendedName>
</protein>
<dbReference type="Proteomes" id="UP000325723">
    <property type="component" value="Unassembled WGS sequence"/>
</dbReference>
<gene>
    <name evidence="2" type="ORF">PS900_03669</name>
</gene>
<dbReference type="AlphaFoldDB" id="A0A8H2NVG5"/>
<proteinExistence type="predicted"/>
<sequence>MLTPAKYWRVACELDCETERPAPIFTLPEALASQASPPALGHGITIAAYDESVQTGIFRWVGIITGGTGTIRHIDWKSTSAQIWVDSTKGRGYWEAGAFGFAPKKNADYGLHDLWQEHFDSLILRDHISMATQPRVSKRAPYTSIAPERLNPIEVIGEVTTGSKAGVVYLLKSAYGYKVGRTRNVPARMRAFGVHLPFIYTIPLCSWFVDCHTAERRYHEMFAGKRINGEWFDLDEHDVQLIRLRA</sequence>
<dbReference type="Pfam" id="PF13455">
    <property type="entry name" value="MUG113"/>
    <property type="match status" value="1"/>
</dbReference>
<dbReference type="InterPro" id="IPR018306">
    <property type="entry name" value="Phage_T5_Orf172_DNA-bd"/>
</dbReference>
<dbReference type="SMART" id="SM00974">
    <property type="entry name" value="T5orf172"/>
    <property type="match status" value="1"/>
</dbReference>
<reference evidence="2 3" key="1">
    <citation type="submission" date="2019-09" db="EMBL/GenBank/DDBJ databases">
        <authorList>
            <person name="Chandra G."/>
            <person name="Truman W A."/>
        </authorList>
    </citation>
    <scope>NUCLEOTIDE SEQUENCE [LARGE SCALE GENOMIC DNA]</scope>
    <source>
        <strain evidence="2">PS900</strain>
    </source>
</reference>
<comment type="caution">
    <text evidence="2">The sequence shown here is derived from an EMBL/GenBank/DDBJ whole genome shotgun (WGS) entry which is preliminary data.</text>
</comment>
<evidence type="ECO:0000313" key="2">
    <source>
        <dbReference type="EMBL" id="VVP17377.1"/>
    </source>
</evidence>
<dbReference type="EMBL" id="CABVIE010000011">
    <property type="protein sequence ID" value="VVP17377.1"/>
    <property type="molecule type" value="Genomic_DNA"/>
</dbReference>
<accession>A0A8H2NVG5</accession>
<evidence type="ECO:0000259" key="1">
    <source>
        <dbReference type="SMART" id="SM00974"/>
    </source>
</evidence>
<feature type="domain" description="Bacteriophage T5 Orf172 DNA-binding" evidence="1">
    <location>
        <begin position="171"/>
        <end position="246"/>
    </location>
</feature>
<name>A0A8H2NVG5_PSEFL</name>
<evidence type="ECO:0000313" key="3">
    <source>
        <dbReference type="Proteomes" id="UP000325723"/>
    </source>
</evidence>